<dbReference type="Pfam" id="PF13304">
    <property type="entry name" value="AAA_21"/>
    <property type="match status" value="2"/>
</dbReference>
<reference evidence="2" key="1">
    <citation type="submission" date="2019-08" db="EMBL/GenBank/DDBJ databases">
        <authorList>
            <person name="Kucharzyk K."/>
            <person name="Murdoch R.W."/>
            <person name="Higgins S."/>
            <person name="Loffler F."/>
        </authorList>
    </citation>
    <scope>NUCLEOTIDE SEQUENCE</scope>
</reference>
<dbReference type="InterPro" id="IPR027417">
    <property type="entry name" value="P-loop_NTPase"/>
</dbReference>
<dbReference type="GO" id="GO:0016887">
    <property type="term" value="F:ATP hydrolysis activity"/>
    <property type="evidence" value="ECO:0007669"/>
    <property type="project" value="InterPro"/>
</dbReference>
<dbReference type="SUPFAM" id="SSF52540">
    <property type="entry name" value="P-loop containing nucleoside triphosphate hydrolases"/>
    <property type="match status" value="1"/>
</dbReference>
<dbReference type="InterPro" id="IPR003959">
    <property type="entry name" value="ATPase_AAA_core"/>
</dbReference>
<feature type="domain" description="ATPase AAA-type core" evidence="1">
    <location>
        <begin position="84"/>
        <end position="162"/>
    </location>
</feature>
<protein>
    <recommendedName>
        <fullName evidence="1">ATPase AAA-type core domain-containing protein</fullName>
    </recommendedName>
</protein>
<proteinExistence type="predicted"/>
<feature type="domain" description="ATPase AAA-type core" evidence="1">
    <location>
        <begin position="286"/>
        <end position="401"/>
    </location>
</feature>
<dbReference type="GO" id="GO:0005524">
    <property type="term" value="F:ATP binding"/>
    <property type="evidence" value="ECO:0007669"/>
    <property type="project" value="InterPro"/>
</dbReference>
<dbReference type="AlphaFoldDB" id="A0A645A1U8"/>
<name>A0A645A1U8_9ZZZZ</name>
<dbReference type="PANTHER" id="PTHR40396:SF1">
    <property type="entry name" value="ATPASE AAA-TYPE CORE DOMAIN-CONTAINING PROTEIN"/>
    <property type="match status" value="1"/>
</dbReference>
<gene>
    <name evidence="2" type="ORF">SDC9_90451</name>
</gene>
<dbReference type="Gene3D" id="3.40.50.300">
    <property type="entry name" value="P-loop containing nucleotide triphosphate hydrolases"/>
    <property type="match status" value="1"/>
</dbReference>
<organism evidence="2">
    <name type="scientific">bioreactor metagenome</name>
    <dbReference type="NCBI Taxonomy" id="1076179"/>
    <lineage>
        <taxon>unclassified sequences</taxon>
        <taxon>metagenomes</taxon>
        <taxon>ecological metagenomes</taxon>
    </lineage>
</organism>
<evidence type="ECO:0000259" key="1">
    <source>
        <dbReference type="Pfam" id="PF13304"/>
    </source>
</evidence>
<dbReference type="PANTHER" id="PTHR40396">
    <property type="entry name" value="ATPASE-LIKE PROTEIN"/>
    <property type="match status" value="1"/>
</dbReference>
<sequence>MNSLHTMHILDIGGNIVYNPNKRRRITEKRIINMIQEFSVENFRSIKTKQTISFLANPKIHTEFDEYLITRINNSVGLLKTCLFYGYNASGKSNLLMAFDFLRSLVVSGPSTKDDSTAFIPFVLDAETVKQPGTFTLIFFIESVRYEYEVTLDAYHIRHESLRFTPQRRITTLFTRSYDEEHAVSRLTIGQSCGFSAKDKTILQGNTIENCTLLFAYQRSNVHSAVLDQVVSYFKNTCMPLINQGRSLNPWGREQLKTYAERKGFFRAFLEKADFQIADFEIHTPVHHADIATLAEQGALTQAPKALNQDGQVDTKELLFTHITNQGSYQIPSWNESEGTMRYFRLGGILQQLIHSVHVVAIDELEASLHPDLVTFFLQMFLMNTQTSQLMVTTHAQYIMEQDYIRNDMVWFCEKQSDGGSEYYSAQDFKLHKNNNLANFYYCGKLGAKPVLGSPILTRNE</sequence>
<comment type="caution">
    <text evidence="2">The sequence shown here is derived from an EMBL/GenBank/DDBJ whole genome shotgun (WGS) entry which is preliminary data.</text>
</comment>
<dbReference type="EMBL" id="VSSQ01010229">
    <property type="protein sequence ID" value="MPM43774.1"/>
    <property type="molecule type" value="Genomic_DNA"/>
</dbReference>
<evidence type="ECO:0000313" key="2">
    <source>
        <dbReference type="EMBL" id="MPM43774.1"/>
    </source>
</evidence>
<accession>A0A645A1U8</accession>